<comment type="caution">
    <text evidence="1">The sequence shown here is derived from an EMBL/GenBank/DDBJ whole genome shotgun (WGS) entry which is preliminary data.</text>
</comment>
<dbReference type="EMBL" id="LXQA010136879">
    <property type="protein sequence ID" value="MCI23597.1"/>
    <property type="molecule type" value="Genomic_DNA"/>
</dbReference>
<reference evidence="1 2" key="1">
    <citation type="journal article" date="2018" name="Front. Plant Sci.">
        <title>Red Clover (Trifolium pratense) and Zigzag Clover (T. medium) - A Picture of Genomic Similarities and Differences.</title>
        <authorList>
            <person name="Dluhosova J."/>
            <person name="Istvanek J."/>
            <person name="Nedelnik J."/>
            <person name="Repkova J."/>
        </authorList>
    </citation>
    <scope>NUCLEOTIDE SEQUENCE [LARGE SCALE GENOMIC DNA]</scope>
    <source>
        <strain evidence="2">cv. 10/8</strain>
        <tissue evidence="1">Leaf</tissue>
    </source>
</reference>
<dbReference type="AlphaFoldDB" id="A0A392QI82"/>
<dbReference type="Proteomes" id="UP000265520">
    <property type="component" value="Unassembled WGS sequence"/>
</dbReference>
<name>A0A392QI82_9FABA</name>
<keyword evidence="2" id="KW-1185">Reference proteome</keyword>
<protein>
    <submittedName>
        <fullName evidence="1">Uncharacterized protein</fullName>
    </submittedName>
</protein>
<organism evidence="1 2">
    <name type="scientific">Trifolium medium</name>
    <dbReference type="NCBI Taxonomy" id="97028"/>
    <lineage>
        <taxon>Eukaryota</taxon>
        <taxon>Viridiplantae</taxon>
        <taxon>Streptophyta</taxon>
        <taxon>Embryophyta</taxon>
        <taxon>Tracheophyta</taxon>
        <taxon>Spermatophyta</taxon>
        <taxon>Magnoliopsida</taxon>
        <taxon>eudicotyledons</taxon>
        <taxon>Gunneridae</taxon>
        <taxon>Pentapetalae</taxon>
        <taxon>rosids</taxon>
        <taxon>fabids</taxon>
        <taxon>Fabales</taxon>
        <taxon>Fabaceae</taxon>
        <taxon>Papilionoideae</taxon>
        <taxon>50 kb inversion clade</taxon>
        <taxon>NPAAA clade</taxon>
        <taxon>Hologalegina</taxon>
        <taxon>IRL clade</taxon>
        <taxon>Trifolieae</taxon>
        <taxon>Trifolium</taxon>
    </lineage>
</organism>
<accession>A0A392QI82</accession>
<sequence>MCRSSKVGGHTEGSGPGWGLICQIAQLTQQAVDSAAQLEQRNIDIQQLTNQIQVWMSNLFVNGDPRGDCPVWGSEDGEFFPMGTRMEEKFPPREVWRCG</sequence>
<proteinExistence type="predicted"/>
<evidence type="ECO:0000313" key="1">
    <source>
        <dbReference type="EMBL" id="MCI23597.1"/>
    </source>
</evidence>
<evidence type="ECO:0000313" key="2">
    <source>
        <dbReference type="Proteomes" id="UP000265520"/>
    </source>
</evidence>